<accession>A0A9D4WD53</accession>
<reference evidence="1 2" key="1">
    <citation type="journal article" date="2022" name="Nat. Genet.">
        <title>Improved pea reference genome and pan-genome highlight genomic features and evolutionary characteristics.</title>
        <authorList>
            <person name="Yang T."/>
            <person name="Liu R."/>
            <person name="Luo Y."/>
            <person name="Hu S."/>
            <person name="Wang D."/>
            <person name="Wang C."/>
            <person name="Pandey M.K."/>
            <person name="Ge S."/>
            <person name="Xu Q."/>
            <person name="Li N."/>
            <person name="Li G."/>
            <person name="Huang Y."/>
            <person name="Saxena R.K."/>
            <person name="Ji Y."/>
            <person name="Li M."/>
            <person name="Yan X."/>
            <person name="He Y."/>
            <person name="Liu Y."/>
            <person name="Wang X."/>
            <person name="Xiang C."/>
            <person name="Varshney R.K."/>
            <person name="Ding H."/>
            <person name="Gao S."/>
            <person name="Zong X."/>
        </authorList>
    </citation>
    <scope>NUCLEOTIDE SEQUENCE [LARGE SCALE GENOMIC DNA]</scope>
    <source>
        <strain evidence="1 2">cv. Zhongwan 6</strain>
    </source>
</reference>
<dbReference type="Proteomes" id="UP001058974">
    <property type="component" value="Chromosome 6"/>
</dbReference>
<name>A0A9D4WD53_PEA</name>
<keyword evidence="2" id="KW-1185">Reference proteome</keyword>
<protein>
    <recommendedName>
        <fullName evidence="3">RNA-directed DNA polymerase (Reverse transcriptase)</fullName>
    </recommendedName>
</protein>
<evidence type="ECO:0008006" key="3">
    <source>
        <dbReference type="Google" id="ProtNLM"/>
    </source>
</evidence>
<dbReference type="Gene3D" id="3.30.70.270">
    <property type="match status" value="1"/>
</dbReference>
<dbReference type="InterPro" id="IPR043128">
    <property type="entry name" value="Rev_trsase/Diguanyl_cyclase"/>
</dbReference>
<evidence type="ECO:0000313" key="2">
    <source>
        <dbReference type="Proteomes" id="UP001058974"/>
    </source>
</evidence>
<sequence>MLSLLSTHNLVVNRKKCYFAQQSVEYLGYMITEHGVAADPGKVVSVLQCGVSNLTLEIILIGRKFVVSTDQKSLKQLLQQRIVTAEQQNWTAKLLGYDFEIVYRQGKLNKGADALSRIHEGGELITMNY</sequence>
<dbReference type="AlphaFoldDB" id="A0A9D4WD53"/>
<dbReference type="PANTHER" id="PTHR37984">
    <property type="entry name" value="PROTEIN CBG26694"/>
    <property type="match status" value="1"/>
</dbReference>
<dbReference type="InterPro" id="IPR050951">
    <property type="entry name" value="Retrovirus_Pol_polyprotein"/>
</dbReference>
<organism evidence="1 2">
    <name type="scientific">Pisum sativum</name>
    <name type="common">Garden pea</name>
    <name type="synonym">Lathyrus oleraceus</name>
    <dbReference type="NCBI Taxonomy" id="3888"/>
    <lineage>
        <taxon>Eukaryota</taxon>
        <taxon>Viridiplantae</taxon>
        <taxon>Streptophyta</taxon>
        <taxon>Embryophyta</taxon>
        <taxon>Tracheophyta</taxon>
        <taxon>Spermatophyta</taxon>
        <taxon>Magnoliopsida</taxon>
        <taxon>eudicotyledons</taxon>
        <taxon>Gunneridae</taxon>
        <taxon>Pentapetalae</taxon>
        <taxon>rosids</taxon>
        <taxon>fabids</taxon>
        <taxon>Fabales</taxon>
        <taxon>Fabaceae</taxon>
        <taxon>Papilionoideae</taxon>
        <taxon>50 kb inversion clade</taxon>
        <taxon>NPAAA clade</taxon>
        <taxon>Hologalegina</taxon>
        <taxon>IRL clade</taxon>
        <taxon>Fabeae</taxon>
        <taxon>Lathyrus</taxon>
    </lineage>
</organism>
<dbReference type="EMBL" id="JAMSHJ010000006">
    <property type="protein sequence ID" value="KAI5399289.1"/>
    <property type="molecule type" value="Genomic_DNA"/>
</dbReference>
<dbReference type="PANTHER" id="PTHR37984:SF5">
    <property type="entry name" value="PROTEIN NYNRIN-LIKE"/>
    <property type="match status" value="1"/>
</dbReference>
<dbReference type="SUPFAM" id="SSF56672">
    <property type="entry name" value="DNA/RNA polymerases"/>
    <property type="match status" value="1"/>
</dbReference>
<evidence type="ECO:0000313" key="1">
    <source>
        <dbReference type="EMBL" id="KAI5399289.1"/>
    </source>
</evidence>
<gene>
    <name evidence="1" type="ORF">KIW84_064595</name>
</gene>
<comment type="caution">
    <text evidence="1">The sequence shown here is derived from an EMBL/GenBank/DDBJ whole genome shotgun (WGS) entry which is preliminary data.</text>
</comment>
<dbReference type="Gramene" id="Psat06G0459500-T1">
    <property type="protein sequence ID" value="KAI5399289.1"/>
    <property type="gene ID" value="KIW84_064595"/>
</dbReference>
<dbReference type="InterPro" id="IPR043502">
    <property type="entry name" value="DNA/RNA_pol_sf"/>
</dbReference>
<proteinExistence type="predicted"/>